<reference evidence="2" key="1">
    <citation type="journal article" date="2020" name="Stud. Mycol.">
        <title>101 Dothideomycetes genomes: a test case for predicting lifestyles and emergence of pathogens.</title>
        <authorList>
            <person name="Haridas S."/>
            <person name="Albert R."/>
            <person name="Binder M."/>
            <person name="Bloem J."/>
            <person name="Labutti K."/>
            <person name="Salamov A."/>
            <person name="Andreopoulos B."/>
            <person name="Baker S."/>
            <person name="Barry K."/>
            <person name="Bills G."/>
            <person name="Bluhm B."/>
            <person name="Cannon C."/>
            <person name="Castanera R."/>
            <person name="Culley D."/>
            <person name="Daum C."/>
            <person name="Ezra D."/>
            <person name="Gonzalez J."/>
            <person name="Henrissat B."/>
            <person name="Kuo A."/>
            <person name="Liang C."/>
            <person name="Lipzen A."/>
            <person name="Lutzoni F."/>
            <person name="Magnuson J."/>
            <person name="Mondo S."/>
            <person name="Nolan M."/>
            <person name="Ohm R."/>
            <person name="Pangilinan J."/>
            <person name="Park H.-J."/>
            <person name="Ramirez L."/>
            <person name="Alfaro M."/>
            <person name="Sun H."/>
            <person name="Tritt A."/>
            <person name="Yoshinaga Y."/>
            <person name="Zwiers L.-H."/>
            <person name="Turgeon B."/>
            <person name="Goodwin S."/>
            <person name="Spatafora J."/>
            <person name="Crous P."/>
            <person name="Grigoriev I."/>
        </authorList>
    </citation>
    <scope>NUCLEOTIDE SEQUENCE</scope>
    <source>
        <strain evidence="2">CBS 109.77</strain>
    </source>
</reference>
<organism evidence="2 3">
    <name type="scientific">Melanomma pulvis-pyrius CBS 109.77</name>
    <dbReference type="NCBI Taxonomy" id="1314802"/>
    <lineage>
        <taxon>Eukaryota</taxon>
        <taxon>Fungi</taxon>
        <taxon>Dikarya</taxon>
        <taxon>Ascomycota</taxon>
        <taxon>Pezizomycotina</taxon>
        <taxon>Dothideomycetes</taxon>
        <taxon>Pleosporomycetidae</taxon>
        <taxon>Pleosporales</taxon>
        <taxon>Melanommataceae</taxon>
        <taxon>Melanomma</taxon>
    </lineage>
</organism>
<dbReference type="EMBL" id="MU002222">
    <property type="protein sequence ID" value="KAF2788374.1"/>
    <property type="molecule type" value="Genomic_DNA"/>
</dbReference>
<proteinExistence type="predicted"/>
<dbReference type="Proteomes" id="UP000799757">
    <property type="component" value="Unassembled WGS sequence"/>
</dbReference>
<keyword evidence="3" id="KW-1185">Reference proteome</keyword>
<feature type="region of interest" description="Disordered" evidence="1">
    <location>
        <begin position="160"/>
        <end position="180"/>
    </location>
</feature>
<accession>A0A6A6WWV0</accession>
<sequence>MPKSEAAKIMSYGAAATAIGGAYKMGEFLYKAKRLRDVGPANAVYVRLINRVRLDLDEVKRLLTVPAIKEALKANPPKAKWVYGAMRDLRGALENITPHTERVGGDIEAGKRVGLRHRLYWLLSEKEKLENREKEVNAAHGSLMEVIGFLTALEPVDGNAHAHDKAHGETHGSHDTRNTKIDVDIRHSGPERVEERDVWIERQDGAPRRVVEERETFIEHEHRGPRHVDEREIRIKHEHRGPRHEKEFRFERHHGGPRHVDEREVRFHDERDVRHVEREYEVDERGRPLRYDERETYVDREHDPRYEAQYDDGRHGRIDERELHIERDPRDPRHVEARYTERGPNHFEEKRYEERRFSGEPLGRRPESFEDRVPERETWMQSEAPRGAYGRSGDYQSSRRRFGDPGFGDEEILNPQIVPYEREIWVEEKEDFRFDQYGNKLPERYQQTRYPRSRM</sequence>
<feature type="compositionally biased region" description="Basic and acidic residues" evidence="1">
    <location>
        <begin position="354"/>
        <end position="378"/>
    </location>
</feature>
<feature type="region of interest" description="Disordered" evidence="1">
    <location>
        <begin position="354"/>
        <end position="410"/>
    </location>
</feature>
<dbReference type="AlphaFoldDB" id="A0A6A6WWV0"/>
<evidence type="ECO:0000313" key="2">
    <source>
        <dbReference type="EMBL" id="KAF2788374.1"/>
    </source>
</evidence>
<name>A0A6A6WWV0_9PLEO</name>
<evidence type="ECO:0000256" key="1">
    <source>
        <dbReference type="SAM" id="MobiDB-lite"/>
    </source>
</evidence>
<dbReference type="OrthoDB" id="5140048at2759"/>
<evidence type="ECO:0000313" key="3">
    <source>
        <dbReference type="Proteomes" id="UP000799757"/>
    </source>
</evidence>
<gene>
    <name evidence="2" type="ORF">K505DRAFT_328985</name>
</gene>
<protein>
    <submittedName>
        <fullName evidence="2">Uncharacterized protein</fullName>
    </submittedName>
</protein>